<organism evidence="6 7">
    <name type="scientific">Eiseniibacteriota bacterium</name>
    <dbReference type="NCBI Taxonomy" id="2212470"/>
    <lineage>
        <taxon>Bacteria</taxon>
        <taxon>Candidatus Eiseniibacteriota</taxon>
    </lineage>
</organism>
<evidence type="ECO:0000256" key="3">
    <source>
        <dbReference type="ARBA" id="ARBA00023274"/>
    </source>
</evidence>
<dbReference type="InterPro" id="IPR050437">
    <property type="entry name" value="Ribos_protein_bS1-like"/>
</dbReference>
<evidence type="ECO:0000256" key="4">
    <source>
        <dbReference type="SAM" id="MobiDB-lite"/>
    </source>
</evidence>
<feature type="domain" description="S1 motif" evidence="5">
    <location>
        <begin position="113"/>
        <end position="179"/>
    </location>
</feature>
<evidence type="ECO:0000313" key="7">
    <source>
        <dbReference type="Proteomes" id="UP000739538"/>
    </source>
</evidence>
<dbReference type="PANTHER" id="PTHR10724">
    <property type="entry name" value="30S RIBOSOMAL PROTEIN S1"/>
    <property type="match status" value="1"/>
</dbReference>
<feature type="region of interest" description="Disordered" evidence="4">
    <location>
        <begin position="420"/>
        <end position="440"/>
    </location>
</feature>
<dbReference type="GO" id="GO:0003729">
    <property type="term" value="F:mRNA binding"/>
    <property type="evidence" value="ECO:0007669"/>
    <property type="project" value="TreeGrafter"/>
</dbReference>
<protein>
    <submittedName>
        <fullName evidence="6">S1 RNA-binding domain-containing protein</fullName>
    </submittedName>
</protein>
<proteinExistence type="inferred from homology"/>
<feature type="domain" description="S1 motif" evidence="5">
    <location>
        <begin position="31"/>
        <end position="100"/>
    </location>
</feature>
<feature type="domain" description="S1 motif" evidence="5">
    <location>
        <begin position="392"/>
        <end position="463"/>
    </location>
</feature>
<feature type="non-terminal residue" evidence="6">
    <location>
        <position position="1"/>
    </location>
</feature>
<dbReference type="GO" id="GO:0003735">
    <property type="term" value="F:structural constituent of ribosome"/>
    <property type="evidence" value="ECO:0007669"/>
    <property type="project" value="TreeGrafter"/>
</dbReference>
<dbReference type="AlphaFoldDB" id="A0A956NJ85"/>
<dbReference type="Proteomes" id="UP000739538">
    <property type="component" value="Unassembled WGS sequence"/>
</dbReference>
<feature type="compositionally biased region" description="Basic and acidic residues" evidence="4">
    <location>
        <begin position="469"/>
        <end position="478"/>
    </location>
</feature>
<dbReference type="GO" id="GO:0006412">
    <property type="term" value="P:translation"/>
    <property type="evidence" value="ECO:0007669"/>
    <property type="project" value="TreeGrafter"/>
</dbReference>
<name>A0A956NJ85_UNCEI</name>
<evidence type="ECO:0000313" key="6">
    <source>
        <dbReference type="EMBL" id="MCA9758793.1"/>
    </source>
</evidence>
<evidence type="ECO:0000259" key="5">
    <source>
        <dbReference type="PROSITE" id="PS50126"/>
    </source>
</evidence>
<reference evidence="6" key="2">
    <citation type="journal article" date="2021" name="Microbiome">
        <title>Successional dynamics and alternative stable states in a saline activated sludge microbial community over 9 years.</title>
        <authorList>
            <person name="Wang Y."/>
            <person name="Ye J."/>
            <person name="Ju F."/>
            <person name="Liu L."/>
            <person name="Boyd J.A."/>
            <person name="Deng Y."/>
            <person name="Parks D.H."/>
            <person name="Jiang X."/>
            <person name="Yin X."/>
            <person name="Woodcroft B.J."/>
            <person name="Tyson G.W."/>
            <person name="Hugenholtz P."/>
            <person name="Polz M.F."/>
            <person name="Zhang T."/>
        </authorList>
    </citation>
    <scope>NUCLEOTIDE SEQUENCE</scope>
    <source>
        <strain evidence="6">HKST-UBA02</strain>
    </source>
</reference>
<dbReference type="InterPro" id="IPR012340">
    <property type="entry name" value="NA-bd_OB-fold"/>
</dbReference>
<gene>
    <name evidence="6" type="ORF">KDA27_23570</name>
</gene>
<feature type="region of interest" description="Disordered" evidence="4">
    <location>
        <begin position="469"/>
        <end position="506"/>
    </location>
</feature>
<comment type="caution">
    <text evidence="6">The sequence shown here is derived from an EMBL/GenBank/DDBJ whole genome shotgun (WGS) entry which is preliminary data.</text>
</comment>
<comment type="similarity">
    <text evidence="1">Belongs to the bacterial ribosomal protein bS1 family.</text>
</comment>
<dbReference type="InterPro" id="IPR003029">
    <property type="entry name" value="S1_domain"/>
</dbReference>
<dbReference type="FunFam" id="2.40.50.140:FF:000051">
    <property type="entry name" value="RNA-binding transcriptional accessory protein"/>
    <property type="match status" value="2"/>
</dbReference>
<accession>A0A956NJ85</accession>
<dbReference type="PRINTS" id="PR00681">
    <property type="entry name" value="RIBOSOMALS1"/>
</dbReference>
<sequence length="506" mass="54775">EQLESKKRAEFGAMLDQFESTKSVGDEVEVGTKVKGRIIQLGDDTSFIDFGGRSEGAVETQHLKAEDGSLKYAVGDEIELFVVAATDQILLAPSVQLRPDEALQTVREAKEKGVPISGKVASINAGGLEVQVGGIRAFCPFSQIELGYCDEPSAYLGQTLEFLVQDLGDGGKNLVLSRKALLRREEKAKAGKLLETLKEGSELDGRVARIQPFGAFVDIGGLEGLVHVSEIQYGHVSDPNEVLKVGQEVRVRVLRMEKDQKGRLRIGLSMKAAQPDPWTEIAEQYWQGKKTQGTVVRMQDFGAFVELTPGIDGLVHVSEIAHSQTKHPKDVLEVGQRVDVTVLNVDMERKRISLSIKDQLPRDAAADAGDGASQGGGRGARSSAPEKTPSVGDIVDGVVANIKPYGLFVDLPMYGPRTRGLCPREETGERRGTDLEKRFSSGTPVKVTVIEVQPDGKIRLSMKAVQEGEERASFESYRKSASPASSGSRGNTAMAEAFKKAMQKNG</sequence>
<dbReference type="EMBL" id="JAGQHS010000213">
    <property type="protein sequence ID" value="MCA9758793.1"/>
    <property type="molecule type" value="Genomic_DNA"/>
</dbReference>
<feature type="domain" description="S1 motif" evidence="5">
    <location>
        <begin position="200"/>
        <end position="271"/>
    </location>
</feature>
<evidence type="ECO:0000256" key="2">
    <source>
        <dbReference type="ARBA" id="ARBA00022980"/>
    </source>
</evidence>
<feature type="domain" description="S1 motif" evidence="5">
    <location>
        <begin position="288"/>
        <end position="357"/>
    </location>
</feature>
<dbReference type="InterPro" id="IPR035104">
    <property type="entry name" value="Ribosomal_protein_S1-like"/>
</dbReference>
<keyword evidence="3" id="KW-0687">Ribonucleoprotein</keyword>
<dbReference type="CDD" id="cd04465">
    <property type="entry name" value="S1_RPS1_repeat_ec2_hs2"/>
    <property type="match status" value="1"/>
</dbReference>
<dbReference type="PROSITE" id="PS50126">
    <property type="entry name" value="S1"/>
    <property type="match status" value="5"/>
</dbReference>
<feature type="compositionally biased region" description="Basic and acidic residues" evidence="4">
    <location>
        <begin position="422"/>
        <end position="439"/>
    </location>
</feature>
<dbReference type="SUPFAM" id="SSF50249">
    <property type="entry name" value="Nucleic acid-binding proteins"/>
    <property type="match status" value="5"/>
</dbReference>
<dbReference type="PANTHER" id="PTHR10724:SF7">
    <property type="entry name" value="SMALL RIBOSOMAL SUBUNIT PROTEIN BS1C"/>
    <property type="match status" value="1"/>
</dbReference>
<feature type="region of interest" description="Disordered" evidence="4">
    <location>
        <begin position="361"/>
        <end position="392"/>
    </location>
</feature>
<feature type="compositionally biased region" description="Polar residues" evidence="4">
    <location>
        <begin position="482"/>
        <end position="491"/>
    </location>
</feature>
<reference evidence="6" key="1">
    <citation type="submission" date="2020-04" db="EMBL/GenBank/DDBJ databases">
        <authorList>
            <person name="Zhang T."/>
        </authorList>
    </citation>
    <scope>NUCLEOTIDE SEQUENCE</scope>
    <source>
        <strain evidence="6">HKST-UBA02</strain>
    </source>
</reference>
<evidence type="ECO:0000256" key="1">
    <source>
        <dbReference type="ARBA" id="ARBA00006767"/>
    </source>
</evidence>
<dbReference type="Pfam" id="PF00575">
    <property type="entry name" value="S1"/>
    <property type="match status" value="4"/>
</dbReference>
<dbReference type="CDD" id="cd05688">
    <property type="entry name" value="S1_RPS1_repeat_ec3"/>
    <property type="match status" value="1"/>
</dbReference>
<dbReference type="SMART" id="SM00316">
    <property type="entry name" value="S1"/>
    <property type="match status" value="5"/>
</dbReference>
<dbReference type="Gene3D" id="2.40.50.140">
    <property type="entry name" value="Nucleic acid-binding proteins"/>
    <property type="match status" value="5"/>
</dbReference>
<keyword evidence="2" id="KW-0689">Ribosomal protein</keyword>
<dbReference type="GO" id="GO:0005737">
    <property type="term" value="C:cytoplasm"/>
    <property type="evidence" value="ECO:0007669"/>
    <property type="project" value="UniProtKB-ARBA"/>
</dbReference>